<evidence type="ECO:0000259" key="1">
    <source>
        <dbReference type="Pfam" id="PF01106"/>
    </source>
</evidence>
<sequence>MGTGEFKEVERYISQIRPYLRADGGDISLVDVLEDGTVKVRLKGACRGCPMAQVTIKNTIEAYLKSRLPFIKKVVPV</sequence>
<accession>A0A7C5DAW8</accession>
<comment type="caution">
    <text evidence="2">The sequence shown here is derived from an EMBL/GenBank/DDBJ whole genome shotgun (WGS) entry which is preliminary data.</text>
</comment>
<name>A0A7C5DAW8_UNCW3</name>
<dbReference type="Pfam" id="PF01106">
    <property type="entry name" value="NifU"/>
    <property type="match status" value="1"/>
</dbReference>
<dbReference type="PANTHER" id="PTHR11178">
    <property type="entry name" value="IRON-SULFUR CLUSTER SCAFFOLD PROTEIN NFU-RELATED"/>
    <property type="match status" value="1"/>
</dbReference>
<organism evidence="2">
    <name type="scientific">candidate division WOR-3 bacterium</name>
    <dbReference type="NCBI Taxonomy" id="2052148"/>
    <lineage>
        <taxon>Bacteria</taxon>
        <taxon>Bacteria division WOR-3</taxon>
    </lineage>
</organism>
<dbReference type="AlphaFoldDB" id="A0A7C5DAW8"/>
<dbReference type="GO" id="GO:0016226">
    <property type="term" value="P:iron-sulfur cluster assembly"/>
    <property type="evidence" value="ECO:0007669"/>
    <property type="project" value="InterPro"/>
</dbReference>
<dbReference type="InterPro" id="IPR034904">
    <property type="entry name" value="FSCA_dom_sf"/>
</dbReference>
<proteinExistence type="predicted"/>
<dbReference type="Proteomes" id="UP000886110">
    <property type="component" value="Unassembled WGS sequence"/>
</dbReference>
<feature type="domain" description="NIF system FeS cluster assembly NifU C-terminal" evidence="1">
    <location>
        <begin position="9"/>
        <end position="75"/>
    </location>
</feature>
<dbReference type="EMBL" id="DRTB01000151">
    <property type="protein sequence ID" value="HHE04821.1"/>
    <property type="molecule type" value="Genomic_DNA"/>
</dbReference>
<dbReference type="GO" id="GO:0051536">
    <property type="term" value="F:iron-sulfur cluster binding"/>
    <property type="evidence" value="ECO:0007669"/>
    <property type="project" value="InterPro"/>
</dbReference>
<dbReference type="InterPro" id="IPR001075">
    <property type="entry name" value="NIF_FeS_clus_asmbl_NifU_C"/>
</dbReference>
<dbReference type="GO" id="GO:0005506">
    <property type="term" value="F:iron ion binding"/>
    <property type="evidence" value="ECO:0007669"/>
    <property type="project" value="InterPro"/>
</dbReference>
<dbReference type="Gene3D" id="3.30.300.130">
    <property type="entry name" value="Fe-S cluster assembly (FSCA)"/>
    <property type="match status" value="1"/>
</dbReference>
<dbReference type="SUPFAM" id="SSF117916">
    <property type="entry name" value="Fe-S cluster assembly (FSCA) domain-like"/>
    <property type="match status" value="1"/>
</dbReference>
<reference evidence="2" key="1">
    <citation type="journal article" date="2020" name="mSystems">
        <title>Genome- and Community-Level Interaction Insights into Carbon Utilization and Element Cycling Functions of Hydrothermarchaeota in Hydrothermal Sediment.</title>
        <authorList>
            <person name="Zhou Z."/>
            <person name="Liu Y."/>
            <person name="Xu W."/>
            <person name="Pan J."/>
            <person name="Luo Z.H."/>
            <person name="Li M."/>
        </authorList>
    </citation>
    <scope>NUCLEOTIDE SEQUENCE [LARGE SCALE GENOMIC DNA]</scope>
    <source>
        <strain evidence="2">HyVt-74</strain>
    </source>
</reference>
<evidence type="ECO:0000313" key="2">
    <source>
        <dbReference type="EMBL" id="HHE04821.1"/>
    </source>
</evidence>
<protein>
    <submittedName>
        <fullName evidence="2">NifU family protein</fullName>
    </submittedName>
</protein>
<gene>
    <name evidence="2" type="ORF">ENL19_02015</name>
</gene>